<dbReference type="InterPro" id="IPR003115">
    <property type="entry name" value="ParB_N"/>
</dbReference>
<evidence type="ECO:0000313" key="3">
    <source>
        <dbReference type="Proteomes" id="UP000318509"/>
    </source>
</evidence>
<dbReference type="Proteomes" id="UP000318509">
    <property type="component" value="Unassembled WGS sequence"/>
</dbReference>
<comment type="caution">
    <text evidence="2">The sequence shown here is derived from an EMBL/GenBank/DDBJ whole genome shotgun (WGS) entry which is preliminary data.</text>
</comment>
<protein>
    <submittedName>
        <fullName evidence="2">DUF4032 domain-containing protein</fullName>
    </submittedName>
</protein>
<sequence length="286" mass="31961">MPAVFKEFEEVRRAHGALATRPLGVIQVPVAEIVGSVGRARYFPDGLRPGHGLTPSRVKRLVAALDHGEVLPPVLLYRLGHEYYIVDGHHRVAAARLAGQQDVDAEVVAFLPEGRSPEDVVARERVLFEQKTGITTIVLHEMGQYPKLLRWIEDYRRERARGSLRSAAREWYSRIYLPATRDLAARRLLRHFPGRSLGDLFVYLGDHKWIMSKAAGRDIGMAAALDGFAGLVTSHREPAGFTRWLDGLAAALRTEIALPARLIRRARPKMLAGSPRRRRPPEAGGR</sequence>
<dbReference type="Pfam" id="PF13224">
    <property type="entry name" value="DUF4032"/>
    <property type="match status" value="1"/>
</dbReference>
<gene>
    <name evidence="2" type="ORF">E6H00_10150</name>
</gene>
<dbReference type="InterPro" id="IPR025111">
    <property type="entry name" value="DUF4032"/>
</dbReference>
<evidence type="ECO:0000313" key="2">
    <source>
        <dbReference type="EMBL" id="TMI89348.1"/>
    </source>
</evidence>
<dbReference type="CDD" id="cd16387">
    <property type="entry name" value="ParB_N_Srx"/>
    <property type="match status" value="1"/>
</dbReference>
<name>A0A537K0M6_9BACT</name>
<organism evidence="2 3">
    <name type="scientific">Candidatus Segetimicrobium genomatis</name>
    <dbReference type="NCBI Taxonomy" id="2569760"/>
    <lineage>
        <taxon>Bacteria</taxon>
        <taxon>Bacillati</taxon>
        <taxon>Candidatus Sysuimicrobiota</taxon>
        <taxon>Candidatus Sysuimicrobiia</taxon>
        <taxon>Candidatus Sysuimicrobiales</taxon>
        <taxon>Candidatus Segetimicrobiaceae</taxon>
        <taxon>Candidatus Segetimicrobium</taxon>
    </lineage>
</organism>
<proteinExistence type="predicted"/>
<dbReference type="SMART" id="SM00470">
    <property type="entry name" value="ParB"/>
    <property type="match status" value="1"/>
</dbReference>
<dbReference type="InterPro" id="IPR036086">
    <property type="entry name" value="ParB/Sulfiredoxin_sf"/>
</dbReference>
<reference evidence="2 3" key="1">
    <citation type="journal article" date="2019" name="Nat. Microbiol.">
        <title>Mediterranean grassland soil C-N compound turnover is dependent on rainfall and depth, and is mediated by genomically divergent microorganisms.</title>
        <authorList>
            <person name="Diamond S."/>
            <person name="Andeer P.F."/>
            <person name="Li Z."/>
            <person name="Crits-Christoph A."/>
            <person name="Burstein D."/>
            <person name="Anantharaman K."/>
            <person name="Lane K.R."/>
            <person name="Thomas B.C."/>
            <person name="Pan C."/>
            <person name="Northen T.R."/>
            <person name="Banfield J.F."/>
        </authorList>
    </citation>
    <scope>NUCLEOTIDE SEQUENCE [LARGE SCALE GENOMIC DNA]</scope>
    <source>
        <strain evidence="2">NP_3</strain>
    </source>
</reference>
<dbReference type="AlphaFoldDB" id="A0A537K0M6"/>
<dbReference type="SUPFAM" id="SSF110849">
    <property type="entry name" value="ParB/Sulfiredoxin"/>
    <property type="match status" value="1"/>
</dbReference>
<dbReference type="EMBL" id="VBAK01000125">
    <property type="protein sequence ID" value="TMI89348.1"/>
    <property type="molecule type" value="Genomic_DNA"/>
</dbReference>
<accession>A0A537K0M6</accession>
<feature type="domain" description="ParB-like N-terminal" evidence="1">
    <location>
        <begin position="26"/>
        <end position="127"/>
    </location>
</feature>
<evidence type="ECO:0000259" key="1">
    <source>
        <dbReference type="SMART" id="SM00470"/>
    </source>
</evidence>
<dbReference type="Gene3D" id="3.90.1530.10">
    <property type="entry name" value="Conserved hypothetical protein from pyrococcus furiosus pfu- 392566-001, ParB domain"/>
    <property type="match status" value="1"/>
</dbReference>
<dbReference type="Pfam" id="PF02195">
    <property type="entry name" value="ParB_N"/>
    <property type="match status" value="1"/>
</dbReference>